<organism evidence="10 12">
    <name type="scientific">Clostridium butyricum</name>
    <dbReference type="NCBI Taxonomy" id="1492"/>
    <lineage>
        <taxon>Bacteria</taxon>
        <taxon>Bacillati</taxon>
        <taxon>Bacillota</taxon>
        <taxon>Clostridia</taxon>
        <taxon>Eubacteriales</taxon>
        <taxon>Clostridiaceae</taxon>
        <taxon>Clostridium</taxon>
    </lineage>
</organism>
<dbReference type="Pfam" id="PF00005">
    <property type="entry name" value="ABC_tran"/>
    <property type="match status" value="1"/>
</dbReference>
<dbReference type="AlphaFoldDB" id="A0A512TLM7"/>
<evidence type="ECO:0000313" key="11">
    <source>
        <dbReference type="EMBL" id="NAS17088.1"/>
    </source>
</evidence>
<feature type="transmembrane region" description="Helical" evidence="7">
    <location>
        <begin position="258"/>
        <end position="279"/>
    </location>
</feature>
<dbReference type="CDD" id="cd07346">
    <property type="entry name" value="ABC_6TM_exporters"/>
    <property type="match status" value="1"/>
</dbReference>
<gene>
    <name evidence="10" type="ORF">CBU02nite_16680</name>
    <name evidence="11" type="ORF">GND98_004185</name>
</gene>
<dbReference type="SUPFAM" id="SSF90123">
    <property type="entry name" value="ABC transporter transmembrane region"/>
    <property type="match status" value="1"/>
</dbReference>
<dbReference type="Gene3D" id="1.20.1560.10">
    <property type="entry name" value="ABC transporter type 1, transmembrane domain"/>
    <property type="match status" value="1"/>
</dbReference>
<accession>A0A512TLM7</accession>
<keyword evidence="4 10" id="KW-0067">ATP-binding</keyword>
<feature type="transmembrane region" description="Helical" evidence="7">
    <location>
        <begin position="140"/>
        <end position="160"/>
    </location>
</feature>
<comment type="caution">
    <text evidence="10">The sequence shown here is derived from an EMBL/GenBank/DDBJ whole genome shotgun (WGS) entry which is preliminary data.</text>
</comment>
<dbReference type="EMBL" id="WOFV02000008">
    <property type="protein sequence ID" value="NAS17088.1"/>
    <property type="molecule type" value="Genomic_DNA"/>
</dbReference>
<dbReference type="Proteomes" id="UP000474042">
    <property type="component" value="Unassembled WGS sequence"/>
</dbReference>
<evidence type="ECO:0000256" key="3">
    <source>
        <dbReference type="ARBA" id="ARBA00022741"/>
    </source>
</evidence>
<reference evidence="11 13" key="2">
    <citation type="submission" date="2020-01" db="EMBL/GenBank/DDBJ databases">
        <title>Genome sequence of a 1,3-propanediol producer, Clostridium butyricum S3.</title>
        <authorList>
            <person name="Zhou J."/>
        </authorList>
    </citation>
    <scope>NUCLEOTIDE SEQUENCE [LARGE SCALE GENOMIC DNA]</scope>
    <source>
        <strain evidence="11 13">S3</strain>
    </source>
</reference>
<dbReference type="InterPro" id="IPR011527">
    <property type="entry name" value="ABC1_TM_dom"/>
</dbReference>
<dbReference type="Proteomes" id="UP000321089">
    <property type="component" value="Unassembled WGS sequence"/>
</dbReference>
<dbReference type="EMBL" id="BKBC01000018">
    <property type="protein sequence ID" value="GEQ21162.1"/>
    <property type="molecule type" value="Genomic_DNA"/>
</dbReference>
<dbReference type="PROSITE" id="PS50929">
    <property type="entry name" value="ABC_TM1F"/>
    <property type="match status" value="1"/>
</dbReference>
<feature type="domain" description="ABC transmembrane type-1" evidence="9">
    <location>
        <begin position="34"/>
        <end position="315"/>
    </location>
</feature>
<dbReference type="InterPro" id="IPR003439">
    <property type="entry name" value="ABC_transporter-like_ATP-bd"/>
</dbReference>
<dbReference type="GO" id="GO:0005524">
    <property type="term" value="F:ATP binding"/>
    <property type="evidence" value="ECO:0007669"/>
    <property type="project" value="UniProtKB-KW"/>
</dbReference>
<dbReference type="SMART" id="SM00382">
    <property type="entry name" value="AAA"/>
    <property type="match status" value="1"/>
</dbReference>
<evidence type="ECO:0000256" key="7">
    <source>
        <dbReference type="SAM" id="Phobius"/>
    </source>
</evidence>
<dbReference type="InterPro" id="IPR039421">
    <property type="entry name" value="Type_1_exporter"/>
</dbReference>
<dbReference type="InterPro" id="IPR027417">
    <property type="entry name" value="P-loop_NTPase"/>
</dbReference>
<evidence type="ECO:0000256" key="2">
    <source>
        <dbReference type="ARBA" id="ARBA00022692"/>
    </source>
</evidence>
<dbReference type="Pfam" id="PF00664">
    <property type="entry name" value="ABC_membrane"/>
    <property type="match status" value="1"/>
</dbReference>
<keyword evidence="5 7" id="KW-1133">Transmembrane helix</keyword>
<dbReference type="SUPFAM" id="SSF52540">
    <property type="entry name" value="P-loop containing nucleoside triphosphate hydrolases"/>
    <property type="match status" value="1"/>
</dbReference>
<dbReference type="GO" id="GO:0005886">
    <property type="term" value="C:plasma membrane"/>
    <property type="evidence" value="ECO:0007669"/>
    <property type="project" value="UniProtKB-SubCell"/>
</dbReference>
<feature type="transmembrane region" description="Helical" evidence="7">
    <location>
        <begin position="69"/>
        <end position="93"/>
    </location>
</feature>
<evidence type="ECO:0000313" key="10">
    <source>
        <dbReference type="EMBL" id="GEQ21162.1"/>
    </source>
</evidence>
<evidence type="ECO:0000313" key="13">
    <source>
        <dbReference type="Proteomes" id="UP000474042"/>
    </source>
</evidence>
<evidence type="ECO:0000259" key="9">
    <source>
        <dbReference type="PROSITE" id="PS50929"/>
    </source>
</evidence>
<dbReference type="GO" id="GO:0015421">
    <property type="term" value="F:ABC-type oligopeptide transporter activity"/>
    <property type="evidence" value="ECO:0007669"/>
    <property type="project" value="TreeGrafter"/>
</dbReference>
<dbReference type="PROSITE" id="PS50893">
    <property type="entry name" value="ABC_TRANSPORTER_2"/>
    <property type="match status" value="1"/>
</dbReference>
<keyword evidence="3" id="KW-0547">Nucleotide-binding</keyword>
<dbReference type="InterPro" id="IPR036640">
    <property type="entry name" value="ABC1_TM_sf"/>
</dbReference>
<dbReference type="RefSeq" id="WP_146868328.1">
    <property type="nucleotide sequence ID" value="NZ_BKBC01000018.1"/>
</dbReference>
<dbReference type="PANTHER" id="PTHR43394:SF1">
    <property type="entry name" value="ATP-BINDING CASSETTE SUB-FAMILY B MEMBER 10, MITOCHONDRIAL"/>
    <property type="match status" value="1"/>
</dbReference>
<sequence length="576" mass="64317">MNLSKKLHITSSKDFLSKLRWMLLQSKPVIPLLLTTIFLSCILSFINVYNTLVSKSLIDCAIGGKTNLVIKWLIIMALIMLLNMIVTPITSFINTHASTRLNQNMQKKIYAHLQHSDWLCESKFHSVGLLTRVTSDVNTISSMLLNTIPTIVTLLVTLIASFSTLIFLAPSIAICATIIGPFLLVISKLLSKRLKKIYKESQEIDIKYKSFMQETLQNIMIVKTFCMEKFNLTKLEKLQKKQYSLAIKNTKLSSLTQFSVNLSSNLAYFAIFCWGALNISNGVSTYGTFTAMLQLYSKIQYPITSLGTLLPSLISSIAATERLMELENIPLESIPSTKETINLTHPSIKLENIDFQYNKNNVILKNINLNINPGEIVALVGPSGEGKTTLIRLLLSLIQPTKGNIIISQFEHPDLINKNYRQLISYVPQGNTLFSGTIEENLRYGNFNASIDEINGALMKSCAFNFVDKLDNGLNTLLGEKGLGLSEGQSQRISIARAFLRKKPILILDEATSSLDPLTEIEVLKSIKTLPNNPTCIIITHRPSALNICNRILQLNNGNLIELSEESILEIANELN</sequence>
<dbReference type="InterPro" id="IPR003593">
    <property type="entry name" value="AAA+_ATPase"/>
</dbReference>
<evidence type="ECO:0000259" key="8">
    <source>
        <dbReference type="PROSITE" id="PS50893"/>
    </source>
</evidence>
<name>A0A512TLM7_CLOBU</name>
<evidence type="ECO:0000256" key="1">
    <source>
        <dbReference type="ARBA" id="ARBA00004651"/>
    </source>
</evidence>
<dbReference type="Gene3D" id="3.40.50.300">
    <property type="entry name" value="P-loop containing nucleotide triphosphate hydrolases"/>
    <property type="match status" value="1"/>
</dbReference>
<evidence type="ECO:0000313" key="12">
    <source>
        <dbReference type="Proteomes" id="UP000321089"/>
    </source>
</evidence>
<reference evidence="10 12" key="1">
    <citation type="submission" date="2019-07" db="EMBL/GenBank/DDBJ databases">
        <title>Whole genome shotgun sequence of Clostridium butyricum NBRC 3858.</title>
        <authorList>
            <person name="Hosoyama A."/>
            <person name="Uohara A."/>
            <person name="Ohji S."/>
            <person name="Ichikawa N."/>
        </authorList>
    </citation>
    <scope>NUCLEOTIDE SEQUENCE [LARGE SCALE GENOMIC DNA]</scope>
    <source>
        <strain evidence="10 12">NBRC 3858</strain>
    </source>
</reference>
<feature type="domain" description="ABC transporter" evidence="8">
    <location>
        <begin position="348"/>
        <end position="575"/>
    </location>
</feature>
<dbReference type="PANTHER" id="PTHR43394">
    <property type="entry name" value="ATP-DEPENDENT PERMEASE MDL1, MITOCHONDRIAL"/>
    <property type="match status" value="1"/>
</dbReference>
<feature type="transmembrane region" description="Helical" evidence="7">
    <location>
        <begin position="166"/>
        <end position="186"/>
    </location>
</feature>
<dbReference type="GO" id="GO:0016887">
    <property type="term" value="F:ATP hydrolysis activity"/>
    <property type="evidence" value="ECO:0007669"/>
    <property type="project" value="InterPro"/>
</dbReference>
<evidence type="ECO:0000256" key="4">
    <source>
        <dbReference type="ARBA" id="ARBA00022840"/>
    </source>
</evidence>
<proteinExistence type="predicted"/>
<feature type="transmembrane region" description="Helical" evidence="7">
    <location>
        <begin position="29"/>
        <end position="49"/>
    </location>
</feature>
<evidence type="ECO:0000256" key="5">
    <source>
        <dbReference type="ARBA" id="ARBA00022989"/>
    </source>
</evidence>
<evidence type="ECO:0000256" key="6">
    <source>
        <dbReference type="ARBA" id="ARBA00023136"/>
    </source>
</evidence>
<comment type="subcellular location">
    <subcellularLocation>
        <location evidence="1">Cell membrane</location>
        <topology evidence="1">Multi-pass membrane protein</topology>
    </subcellularLocation>
</comment>
<keyword evidence="6 7" id="KW-0472">Membrane</keyword>
<protein>
    <submittedName>
        <fullName evidence="11">ATP-binding cassette domain-containing protein</fullName>
    </submittedName>
    <submittedName>
        <fullName evidence="10">Multidrug ABC transporter ATP-binding protein</fullName>
    </submittedName>
</protein>
<keyword evidence="2 7" id="KW-0812">Transmembrane</keyword>